<protein>
    <submittedName>
        <fullName evidence="1">Uncharacterized protein</fullName>
    </submittedName>
</protein>
<evidence type="ECO:0000313" key="2">
    <source>
        <dbReference type="Proteomes" id="UP001313282"/>
    </source>
</evidence>
<dbReference type="Proteomes" id="UP001313282">
    <property type="component" value="Unassembled WGS sequence"/>
</dbReference>
<reference evidence="1 2" key="1">
    <citation type="submission" date="2019-10" db="EMBL/GenBank/DDBJ databases">
        <authorList>
            <person name="Palmer J.M."/>
        </authorList>
    </citation>
    <scope>NUCLEOTIDE SEQUENCE [LARGE SCALE GENOMIC DNA]</scope>
    <source>
        <strain evidence="1 2">TWF718</strain>
    </source>
</reference>
<keyword evidence="2" id="KW-1185">Reference proteome</keyword>
<name>A0AAN8REG4_9PEZI</name>
<proteinExistence type="predicted"/>
<sequence>MLACDDATSAKPLEHTANVQNPVELLTNFVDINVLKFVMEELPALLANSHAIFNANMPNVPTNAARPATRAPKSAGGSANIRKRSAACLARCLARKPPVTKGAQRNLVASIAAPLFVERCVLQRNIASNALAPIFKP</sequence>
<dbReference type="AlphaFoldDB" id="A0AAN8REG4"/>
<comment type="caution">
    <text evidence="1">The sequence shown here is derived from an EMBL/GenBank/DDBJ whole genome shotgun (WGS) entry which is preliminary data.</text>
</comment>
<organism evidence="1 2">
    <name type="scientific">Orbilia javanica</name>
    <dbReference type="NCBI Taxonomy" id="47235"/>
    <lineage>
        <taxon>Eukaryota</taxon>
        <taxon>Fungi</taxon>
        <taxon>Dikarya</taxon>
        <taxon>Ascomycota</taxon>
        <taxon>Pezizomycotina</taxon>
        <taxon>Orbiliomycetes</taxon>
        <taxon>Orbiliales</taxon>
        <taxon>Orbiliaceae</taxon>
        <taxon>Orbilia</taxon>
    </lineage>
</organism>
<gene>
    <name evidence="1" type="ORF">TWF718_005801</name>
</gene>
<dbReference type="EMBL" id="JAVHNR010000003">
    <property type="protein sequence ID" value="KAK6347981.1"/>
    <property type="molecule type" value="Genomic_DNA"/>
</dbReference>
<accession>A0AAN8REG4</accession>
<evidence type="ECO:0000313" key="1">
    <source>
        <dbReference type="EMBL" id="KAK6347981.1"/>
    </source>
</evidence>